<sequence length="164" mass="18181">MSILRRRDKQPQPEGLERGERVLASAALADGGVLAVTTYRLVVDGEQPERCPWHLVDGGGWRPERDEIWASFVDGREPGSWVLPDPGPVTDAFRERVQASVVLTEHVGVDRRDKARVVLRKDLATGALSVQTIYSEGADPDRPELKEQVDDALARLAEHVGLER</sequence>
<dbReference type="STRING" id="262209.AWH69_08755"/>
<accession>A0A176QEH9</accession>
<evidence type="ECO:0000313" key="2">
    <source>
        <dbReference type="Proteomes" id="UP000076976"/>
    </source>
</evidence>
<keyword evidence="2" id="KW-1185">Reference proteome</keyword>
<organism evidence="1 2">
    <name type="scientific">Janibacter melonis</name>
    <dbReference type="NCBI Taxonomy" id="262209"/>
    <lineage>
        <taxon>Bacteria</taxon>
        <taxon>Bacillati</taxon>
        <taxon>Actinomycetota</taxon>
        <taxon>Actinomycetes</taxon>
        <taxon>Micrococcales</taxon>
        <taxon>Intrasporangiaceae</taxon>
        <taxon>Janibacter</taxon>
    </lineage>
</organism>
<dbReference type="Proteomes" id="UP000076976">
    <property type="component" value="Unassembled WGS sequence"/>
</dbReference>
<dbReference type="RefSeq" id="WP_068274060.1">
    <property type="nucleotide sequence ID" value="NZ_LQZG01000002.1"/>
</dbReference>
<name>A0A176QEH9_9MICO</name>
<dbReference type="AlphaFoldDB" id="A0A176QEH9"/>
<comment type="caution">
    <text evidence="1">The sequence shown here is derived from an EMBL/GenBank/DDBJ whole genome shotgun (WGS) entry which is preliminary data.</text>
</comment>
<evidence type="ECO:0000313" key="1">
    <source>
        <dbReference type="EMBL" id="OAB88073.1"/>
    </source>
</evidence>
<dbReference type="EMBL" id="LQZG01000002">
    <property type="protein sequence ID" value="OAB88073.1"/>
    <property type="molecule type" value="Genomic_DNA"/>
</dbReference>
<gene>
    <name evidence="1" type="ORF">AWH69_08755</name>
</gene>
<reference evidence="1 2" key="1">
    <citation type="submission" date="2016-01" db="EMBL/GenBank/DDBJ databases">
        <title>Janibacter melonis strain CD11_4 genome sequencing and assembly.</title>
        <authorList>
            <person name="Nair G.R."/>
            <person name="Kaur G."/>
            <person name="Chander A.M."/>
            <person name="Mayilraj S."/>
        </authorList>
    </citation>
    <scope>NUCLEOTIDE SEQUENCE [LARGE SCALE GENOMIC DNA]</scope>
    <source>
        <strain evidence="1 2">CD11-4</strain>
    </source>
</reference>
<proteinExistence type="predicted"/>
<protein>
    <submittedName>
        <fullName evidence="1">Uncharacterized protein</fullName>
    </submittedName>
</protein>